<dbReference type="GO" id="GO:0000428">
    <property type="term" value="C:DNA-directed RNA polymerase complex"/>
    <property type="evidence" value="ECO:0007669"/>
    <property type="project" value="UniProtKB-KW"/>
</dbReference>
<name>A0A855X3R4_9BACT</name>
<dbReference type="InterPro" id="IPR011260">
    <property type="entry name" value="RNAP_asu_C"/>
</dbReference>
<dbReference type="Gene3D" id="3.30.1360.10">
    <property type="entry name" value="RNA polymerase, RBP11-like subunit"/>
    <property type="match status" value="1"/>
</dbReference>
<dbReference type="EC" id="2.7.7.6" evidence="2 11"/>
<dbReference type="FunFam" id="2.170.120.12:FF:000001">
    <property type="entry name" value="DNA-directed RNA polymerase subunit alpha"/>
    <property type="match status" value="1"/>
</dbReference>
<dbReference type="SUPFAM" id="SSF56553">
    <property type="entry name" value="Insert subdomain of RNA polymerase alpha subunit"/>
    <property type="match status" value="1"/>
</dbReference>
<dbReference type="GO" id="GO:0003899">
    <property type="term" value="F:DNA-directed RNA polymerase activity"/>
    <property type="evidence" value="ECO:0007669"/>
    <property type="project" value="UniProtKB-UniRule"/>
</dbReference>
<dbReference type="InterPro" id="IPR011262">
    <property type="entry name" value="DNA-dir_RNA_pol_insert"/>
</dbReference>
<comment type="caution">
    <text evidence="13">The sequence shown here is derived from an EMBL/GenBank/DDBJ whole genome shotgun (WGS) entry which is preliminary data.</text>
</comment>
<evidence type="ECO:0000256" key="3">
    <source>
        <dbReference type="ARBA" id="ARBA00015972"/>
    </source>
</evidence>
<comment type="subunit">
    <text evidence="11">Homodimer. The RNAP catalytic core consists of 2 alpha, 1 beta, 1 beta' and 1 omega subunit. When a sigma factor is associated with the core the holoenzyme is formed, which can initiate transcription.</text>
</comment>
<dbReference type="SMART" id="SM00662">
    <property type="entry name" value="RPOLD"/>
    <property type="match status" value="1"/>
</dbReference>
<evidence type="ECO:0000313" key="14">
    <source>
        <dbReference type="Proteomes" id="UP000250918"/>
    </source>
</evidence>
<dbReference type="NCBIfam" id="NF003513">
    <property type="entry name" value="PRK05182.1-2"/>
    <property type="match status" value="1"/>
</dbReference>
<evidence type="ECO:0000256" key="8">
    <source>
        <dbReference type="ARBA" id="ARBA00032524"/>
    </source>
</evidence>
<evidence type="ECO:0000256" key="6">
    <source>
        <dbReference type="ARBA" id="ARBA00022695"/>
    </source>
</evidence>
<evidence type="ECO:0000256" key="5">
    <source>
        <dbReference type="ARBA" id="ARBA00022679"/>
    </source>
</evidence>
<dbReference type="SUPFAM" id="SSF55257">
    <property type="entry name" value="RBP11-like subunits of RNA polymerase"/>
    <property type="match status" value="1"/>
</dbReference>
<dbReference type="GO" id="GO:0046983">
    <property type="term" value="F:protein dimerization activity"/>
    <property type="evidence" value="ECO:0007669"/>
    <property type="project" value="InterPro"/>
</dbReference>
<dbReference type="GO" id="GO:0005737">
    <property type="term" value="C:cytoplasm"/>
    <property type="evidence" value="ECO:0007669"/>
    <property type="project" value="UniProtKB-ARBA"/>
</dbReference>
<dbReference type="Gene3D" id="2.170.120.12">
    <property type="entry name" value="DNA-directed RNA polymerase, insert domain"/>
    <property type="match status" value="1"/>
</dbReference>
<proteinExistence type="inferred from homology"/>
<dbReference type="InterPro" id="IPR011773">
    <property type="entry name" value="DNA-dir_RpoA"/>
</dbReference>
<comment type="domain">
    <text evidence="11">The N-terminal domain is essential for RNAP assembly and basal transcription, whereas the C-terminal domain is involved in interaction with transcriptional regulators and with upstream promoter elements.</text>
</comment>
<dbReference type="InterPro" id="IPR036603">
    <property type="entry name" value="RBP11-like"/>
</dbReference>
<dbReference type="Pfam" id="PF03118">
    <property type="entry name" value="RNA_pol_A_CTD"/>
    <property type="match status" value="1"/>
</dbReference>
<gene>
    <name evidence="11" type="primary">rpoA</name>
    <name evidence="13" type="ORF">C3F09_06395</name>
</gene>
<dbReference type="GO" id="GO:0006351">
    <property type="term" value="P:DNA-templated transcription"/>
    <property type="evidence" value="ECO:0007669"/>
    <property type="project" value="UniProtKB-UniRule"/>
</dbReference>
<reference evidence="13 14" key="1">
    <citation type="journal article" date="2018" name="ISME J.">
        <title>A methanotrophic archaeon couples anaerobic oxidation of methane to Fe(III) reduction.</title>
        <authorList>
            <person name="Cai C."/>
            <person name="Leu A.O."/>
            <person name="Xie G.J."/>
            <person name="Guo J."/>
            <person name="Feng Y."/>
            <person name="Zhao J.X."/>
            <person name="Tyson G.W."/>
            <person name="Yuan Z."/>
            <person name="Hu S."/>
        </authorList>
    </citation>
    <scope>NUCLEOTIDE SEQUENCE [LARGE SCALE GENOMIC DNA]</scope>
    <source>
        <strain evidence="13">FeB_12</strain>
    </source>
</reference>
<dbReference type="NCBIfam" id="TIGR02027">
    <property type="entry name" value="rpoA"/>
    <property type="match status" value="1"/>
</dbReference>
<dbReference type="Proteomes" id="UP000250918">
    <property type="component" value="Unassembled WGS sequence"/>
</dbReference>
<feature type="region of interest" description="Alpha N-terminal domain (alpha-NTD)" evidence="11">
    <location>
        <begin position="1"/>
        <end position="232"/>
    </location>
</feature>
<dbReference type="InterPro" id="IPR036643">
    <property type="entry name" value="RNApol_insert_sf"/>
</dbReference>
<keyword evidence="4 11" id="KW-0240">DNA-directed RNA polymerase</keyword>
<evidence type="ECO:0000256" key="1">
    <source>
        <dbReference type="ARBA" id="ARBA00007123"/>
    </source>
</evidence>
<comment type="catalytic activity">
    <reaction evidence="10 11">
        <text>RNA(n) + a ribonucleoside 5'-triphosphate = RNA(n+1) + diphosphate</text>
        <dbReference type="Rhea" id="RHEA:21248"/>
        <dbReference type="Rhea" id="RHEA-COMP:14527"/>
        <dbReference type="Rhea" id="RHEA-COMP:17342"/>
        <dbReference type="ChEBI" id="CHEBI:33019"/>
        <dbReference type="ChEBI" id="CHEBI:61557"/>
        <dbReference type="ChEBI" id="CHEBI:140395"/>
        <dbReference type="EC" id="2.7.7.6"/>
    </reaction>
</comment>
<evidence type="ECO:0000256" key="10">
    <source>
        <dbReference type="ARBA" id="ARBA00048552"/>
    </source>
</evidence>
<comment type="function">
    <text evidence="11">DNA-dependent RNA polymerase catalyzes the transcription of DNA into RNA using the four ribonucleoside triphosphates as substrates.</text>
</comment>
<organism evidence="13 14">
    <name type="scientific">candidate division GN15 bacterium</name>
    <dbReference type="NCBI Taxonomy" id="2072418"/>
    <lineage>
        <taxon>Bacteria</taxon>
        <taxon>candidate division GN15</taxon>
    </lineage>
</organism>
<dbReference type="EMBL" id="PQAP01000080">
    <property type="protein sequence ID" value="PWB72592.1"/>
    <property type="molecule type" value="Genomic_DNA"/>
</dbReference>
<feature type="region of interest" description="Alpha C-terminal domain (alpha-CTD)" evidence="11">
    <location>
        <begin position="249"/>
        <end position="330"/>
    </location>
</feature>
<dbReference type="SUPFAM" id="SSF47789">
    <property type="entry name" value="C-terminal domain of RNA polymerase alpha subunit"/>
    <property type="match status" value="1"/>
</dbReference>
<dbReference type="AlphaFoldDB" id="A0A855X3R4"/>
<dbReference type="Pfam" id="PF01000">
    <property type="entry name" value="RNA_pol_A_bac"/>
    <property type="match status" value="1"/>
</dbReference>
<sequence>MKWKPLTMPKEVVNDPSTAAENTSRFVIEPLERGYGVTLGNCLRRVLLSSIQGASVVSIRIKGCLHEFATIPGVYEDVTTIVLNIKSLIVRMHSDEMKTIRLKANQRGKLSAGMIEGDSDIEILNPDQHICELTDNIDFELELDIDSGRGYQVADMNKRADAAVGTIFVDSLFSPVTRVSYHVENTRVGQKTDYDRLILEIHTNGTITPEDALSYAAKLVKDHLQLFIHLDEQVMVEETPHEDEEVVRVRNLLKTRVDELELSVRSSNCLRAANIQTLADLVTKSEAEMLKYRNFGRKSLNEIGTLLEQMNLSFGMDISRFVDGTRKSQG</sequence>
<evidence type="ECO:0000256" key="2">
    <source>
        <dbReference type="ARBA" id="ARBA00012418"/>
    </source>
</evidence>
<keyword evidence="7 11" id="KW-0804">Transcription</keyword>
<evidence type="ECO:0000256" key="7">
    <source>
        <dbReference type="ARBA" id="ARBA00023163"/>
    </source>
</evidence>
<dbReference type="NCBIfam" id="NF003519">
    <property type="entry name" value="PRK05182.2-5"/>
    <property type="match status" value="1"/>
</dbReference>
<keyword evidence="5 11" id="KW-0808">Transferase</keyword>
<protein>
    <recommendedName>
        <fullName evidence="3 11">DNA-directed RNA polymerase subunit alpha</fullName>
        <shortName evidence="11">RNAP subunit alpha</shortName>
        <ecNumber evidence="2 11">2.7.7.6</ecNumber>
    </recommendedName>
    <alternativeName>
        <fullName evidence="9 11">RNA polymerase subunit alpha</fullName>
    </alternativeName>
    <alternativeName>
        <fullName evidence="8 11">Transcriptase subunit alpha</fullName>
    </alternativeName>
</protein>
<accession>A0A855X3R4</accession>
<evidence type="ECO:0000256" key="4">
    <source>
        <dbReference type="ARBA" id="ARBA00022478"/>
    </source>
</evidence>
<dbReference type="GO" id="GO:0003677">
    <property type="term" value="F:DNA binding"/>
    <property type="evidence" value="ECO:0007669"/>
    <property type="project" value="UniProtKB-UniRule"/>
</dbReference>
<dbReference type="HAMAP" id="MF_00059">
    <property type="entry name" value="RNApol_bact_RpoA"/>
    <property type="match status" value="1"/>
</dbReference>
<keyword evidence="6 11" id="KW-0548">Nucleotidyltransferase</keyword>
<dbReference type="InterPro" id="IPR011263">
    <property type="entry name" value="DNA-dir_RNA_pol_RpoA/D/Rpb3"/>
</dbReference>
<dbReference type="CDD" id="cd06928">
    <property type="entry name" value="RNAP_alpha_NTD"/>
    <property type="match status" value="1"/>
</dbReference>
<dbReference type="Pfam" id="PF01193">
    <property type="entry name" value="RNA_pol_L"/>
    <property type="match status" value="1"/>
</dbReference>
<comment type="similarity">
    <text evidence="1 11">Belongs to the RNA polymerase alpha chain family.</text>
</comment>
<evidence type="ECO:0000313" key="13">
    <source>
        <dbReference type="EMBL" id="PWB72592.1"/>
    </source>
</evidence>
<evidence type="ECO:0000259" key="12">
    <source>
        <dbReference type="SMART" id="SM00662"/>
    </source>
</evidence>
<dbReference type="Gene3D" id="1.10.150.20">
    <property type="entry name" value="5' to 3' exonuclease, C-terminal subdomain"/>
    <property type="match status" value="1"/>
</dbReference>
<evidence type="ECO:0000256" key="11">
    <source>
        <dbReference type="HAMAP-Rule" id="MF_00059"/>
    </source>
</evidence>
<feature type="domain" description="DNA-directed RNA polymerase RpoA/D/Rpb3-type" evidence="12">
    <location>
        <begin position="23"/>
        <end position="230"/>
    </location>
</feature>
<evidence type="ECO:0000256" key="9">
    <source>
        <dbReference type="ARBA" id="ARBA00033070"/>
    </source>
</evidence>